<feature type="compositionally biased region" description="Polar residues" evidence="1">
    <location>
        <begin position="92"/>
        <end position="101"/>
    </location>
</feature>
<evidence type="ECO:0000313" key="3">
    <source>
        <dbReference type="EMBL" id="RMX51987.1"/>
    </source>
</evidence>
<dbReference type="InterPro" id="IPR010281">
    <property type="entry name" value="DUF885"/>
</dbReference>
<feature type="transmembrane region" description="Helical" evidence="2">
    <location>
        <begin position="52"/>
        <end position="75"/>
    </location>
</feature>
<proteinExistence type="predicted"/>
<evidence type="ECO:0000256" key="1">
    <source>
        <dbReference type="SAM" id="MobiDB-lite"/>
    </source>
</evidence>
<evidence type="ECO:0000256" key="2">
    <source>
        <dbReference type="SAM" id="Phobius"/>
    </source>
</evidence>
<dbReference type="PANTHER" id="PTHR33361:SF2">
    <property type="entry name" value="DUF885 DOMAIN-CONTAINING PROTEIN"/>
    <property type="match status" value="1"/>
</dbReference>
<feature type="region of interest" description="Disordered" evidence="1">
    <location>
        <begin position="83"/>
        <end position="104"/>
    </location>
</feature>
<reference evidence="3 4" key="1">
    <citation type="journal article" date="2018" name="Sci. Rep.">
        <title>Comparative analysis of the Pocillopora damicornis genome highlights role of immune system in coral evolution.</title>
        <authorList>
            <person name="Cunning R."/>
            <person name="Bay R.A."/>
            <person name="Gillette P."/>
            <person name="Baker A.C."/>
            <person name="Traylor-Knowles N."/>
        </authorList>
    </citation>
    <scope>NUCLEOTIDE SEQUENCE [LARGE SCALE GENOMIC DNA]</scope>
    <source>
        <strain evidence="3">RSMAS</strain>
        <tissue evidence="3">Whole animal</tissue>
    </source>
</reference>
<evidence type="ECO:0000313" key="4">
    <source>
        <dbReference type="Proteomes" id="UP000275408"/>
    </source>
</evidence>
<dbReference type="Proteomes" id="UP000275408">
    <property type="component" value="Unassembled WGS sequence"/>
</dbReference>
<dbReference type="OrthoDB" id="5959877at2759"/>
<sequence>MAEVSTATNCSVDSTELDSFMIKNPSTVAIRGDSDNQDVDVESKRCCNSQRFIVAIIVLLGITCLIIGIVLISLAKDKHKGECDAKQDKSQQRNQTQTANSDECAPSEEAVRVSLYKLLEKIQFETYVLNPNLLRFNPGKTPEEIRRDFKPYDPTPSEIKRRTDGAWRLLTEINKTNIDSAKLKPRERKAISQIKFYLRHVFGHPYDGNYYSGDWMLGPNFFCWQPICVLGEEISGSLRHFAPKNLSDMEVIRNILESYNKSISRYTQNVKLGVKAGMVGSIEECRAGIDSLKEYFSHIYTEREGVLKEPFVQKLLDPSFYEGLTKEMRDEWKKRTGKTLESSMEEFLIQNVGAPMNGLFSYLEKEHMSHCVPSNISSGLFNRPLKYVYIDGKPDFSQPTVRNLSTGEILSGPQTYASMLSYFITIDMTPDEVYNKGWEILNQTYPQILALARNLSGKKADPDATVVKEFKKRITSQDMYYNKEPIPANESNQLAVERCNTIEGAEEFCPKRWEALQNWFKASREAMSFLEPKTVNMFHFTGAKQTTPSCPVQLAPDFNPSSAAQSYELSDAVCSKNSRYNVPFFLENMGPVFSEWSVNAHEARPGHHTQAQGFVEHFTDKCGGVIGWVNQISQSIAFSEGWGLYAEMLIAEDTDSYDNKPWQRYGALKWRAS</sequence>
<keyword evidence="2" id="KW-0812">Transmembrane</keyword>
<dbReference type="Pfam" id="PF05960">
    <property type="entry name" value="DUF885"/>
    <property type="match status" value="1"/>
</dbReference>
<comment type="caution">
    <text evidence="3">The sequence shown here is derived from an EMBL/GenBank/DDBJ whole genome shotgun (WGS) entry which is preliminary data.</text>
</comment>
<dbReference type="PANTHER" id="PTHR33361">
    <property type="entry name" value="GLR0591 PROTEIN"/>
    <property type="match status" value="1"/>
</dbReference>
<organism evidence="3 4">
    <name type="scientific">Pocillopora damicornis</name>
    <name type="common">Cauliflower coral</name>
    <name type="synonym">Millepora damicornis</name>
    <dbReference type="NCBI Taxonomy" id="46731"/>
    <lineage>
        <taxon>Eukaryota</taxon>
        <taxon>Metazoa</taxon>
        <taxon>Cnidaria</taxon>
        <taxon>Anthozoa</taxon>
        <taxon>Hexacorallia</taxon>
        <taxon>Scleractinia</taxon>
        <taxon>Astrocoeniina</taxon>
        <taxon>Pocilloporidae</taxon>
        <taxon>Pocillopora</taxon>
    </lineage>
</organism>
<name>A0A3M6UE91_POCDA</name>
<protein>
    <submittedName>
        <fullName evidence="3">Uncharacterized protein</fullName>
    </submittedName>
</protein>
<accession>A0A3M6UE91</accession>
<dbReference type="AlphaFoldDB" id="A0A3M6UE91"/>
<gene>
    <name evidence="3" type="ORF">pdam_00004748</name>
</gene>
<keyword evidence="2" id="KW-0472">Membrane</keyword>
<keyword evidence="4" id="KW-1185">Reference proteome</keyword>
<keyword evidence="2" id="KW-1133">Transmembrane helix</keyword>
<dbReference type="EMBL" id="RCHS01001705">
    <property type="protein sequence ID" value="RMX51987.1"/>
    <property type="molecule type" value="Genomic_DNA"/>
</dbReference>